<sequence length="104" mass="11939">MYHVMLVSNTGMMIISSHQQITLCSMEISEVRRQSKLWRSSTSVFFLTSYLRESASRLVDCGSLQITMVRKVKLCRPRARCSSLFCHIGVRARSIFLTDCTSRL</sequence>
<name>A0A9P6A7V0_PLEER</name>
<organism evidence="1 2">
    <name type="scientific">Pleurotus eryngii</name>
    <name type="common">Boletus of the steppes</name>
    <dbReference type="NCBI Taxonomy" id="5323"/>
    <lineage>
        <taxon>Eukaryota</taxon>
        <taxon>Fungi</taxon>
        <taxon>Dikarya</taxon>
        <taxon>Basidiomycota</taxon>
        <taxon>Agaricomycotina</taxon>
        <taxon>Agaricomycetes</taxon>
        <taxon>Agaricomycetidae</taxon>
        <taxon>Agaricales</taxon>
        <taxon>Pleurotineae</taxon>
        <taxon>Pleurotaceae</taxon>
        <taxon>Pleurotus</taxon>
    </lineage>
</organism>
<reference evidence="1" key="1">
    <citation type="submission" date="2020-11" db="EMBL/GenBank/DDBJ databases">
        <authorList>
            <consortium name="DOE Joint Genome Institute"/>
            <person name="Ahrendt S."/>
            <person name="Riley R."/>
            <person name="Andreopoulos W."/>
            <person name="Labutti K."/>
            <person name="Pangilinan J."/>
            <person name="Ruiz-Duenas F.J."/>
            <person name="Barrasa J.M."/>
            <person name="Sanchez-Garcia M."/>
            <person name="Camarero S."/>
            <person name="Miyauchi S."/>
            <person name="Serrano A."/>
            <person name="Linde D."/>
            <person name="Babiker R."/>
            <person name="Drula E."/>
            <person name="Ayuso-Fernandez I."/>
            <person name="Pacheco R."/>
            <person name="Padilla G."/>
            <person name="Ferreira P."/>
            <person name="Barriuso J."/>
            <person name="Kellner H."/>
            <person name="Castanera R."/>
            <person name="Alfaro M."/>
            <person name="Ramirez L."/>
            <person name="Pisabarro A.G."/>
            <person name="Kuo A."/>
            <person name="Tritt A."/>
            <person name="Lipzen A."/>
            <person name="He G."/>
            <person name="Yan M."/>
            <person name="Ng V."/>
            <person name="Cullen D."/>
            <person name="Martin F."/>
            <person name="Rosso M.-N."/>
            <person name="Henrissat B."/>
            <person name="Hibbett D."/>
            <person name="Martinez A.T."/>
            <person name="Grigoriev I.V."/>
        </authorList>
    </citation>
    <scope>NUCLEOTIDE SEQUENCE</scope>
    <source>
        <strain evidence="1">ATCC 90797</strain>
    </source>
</reference>
<gene>
    <name evidence="1" type="ORF">BDN71DRAFT_486070</name>
</gene>
<dbReference type="Proteomes" id="UP000807025">
    <property type="component" value="Unassembled WGS sequence"/>
</dbReference>
<keyword evidence="2" id="KW-1185">Reference proteome</keyword>
<protein>
    <submittedName>
        <fullName evidence="1">Uncharacterized protein</fullName>
    </submittedName>
</protein>
<dbReference type="EMBL" id="MU154522">
    <property type="protein sequence ID" value="KAF9501785.1"/>
    <property type="molecule type" value="Genomic_DNA"/>
</dbReference>
<evidence type="ECO:0000313" key="2">
    <source>
        <dbReference type="Proteomes" id="UP000807025"/>
    </source>
</evidence>
<comment type="caution">
    <text evidence="1">The sequence shown here is derived from an EMBL/GenBank/DDBJ whole genome shotgun (WGS) entry which is preliminary data.</text>
</comment>
<proteinExistence type="predicted"/>
<evidence type="ECO:0000313" key="1">
    <source>
        <dbReference type="EMBL" id="KAF9501785.1"/>
    </source>
</evidence>
<accession>A0A9P6A7V0</accession>
<dbReference type="AlphaFoldDB" id="A0A9P6A7V0"/>